<feature type="region of interest" description="Disordered" evidence="1">
    <location>
        <begin position="1"/>
        <end position="45"/>
    </location>
</feature>
<dbReference type="KEGG" id="ftj:FTUN_2148"/>
<evidence type="ECO:0000313" key="3">
    <source>
        <dbReference type="Proteomes" id="UP000503447"/>
    </source>
</evidence>
<evidence type="ECO:0000256" key="1">
    <source>
        <dbReference type="SAM" id="MobiDB-lite"/>
    </source>
</evidence>
<feature type="compositionally biased region" description="Basic and acidic residues" evidence="1">
    <location>
        <begin position="61"/>
        <end position="71"/>
    </location>
</feature>
<feature type="region of interest" description="Disordered" evidence="1">
    <location>
        <begin position="60"/>
        <end position="89"/>
    </location>
</feature>
<sequence>MLRLGRSSPDATSGCLGGAARAAFGPDPSRPPSRSAGRGRELGTRRVRCEEQHYTAGRGRYLHDGVAHDHPGGTLDRANQGGVGEQPPQVLRNLNATSHRCAFRFRQRPVQRDYDRLLVEEDGPPFAPVLCVPLLEIADQPGDPLADGPLGQIHWFPPGRSRGLETTKAGATEHPLAFDHAGLLASRAPRSDRVALKLAIRQHQIIQASPAPSRQ</sequence>
<keyword evidence="3" id="KW-1185">Reference proteome</keyword>
<gene>
    <name evidence="2" type="ORF">FTUN_2148</name>
</gene>
<protein>
    <submittedName>
        <fullName evidence="2">Uncharacterized protein</fullName>
    </submittedName>
</protein>
<evidence type="ECO:0000313" key="2">
    <source>
        <dbReference type="EMBL" id="QJW94626.1"/>
    </source>
</evidence>
<reference evidence="3" key="1">
    <citation type="submission" date="2020-05" db="EMBL/GenBank/DDBJ databases">
        <title>Frigoriglobus tundricola gen. nov., sp. nov., a psychrotolerant cellulolytic planctomycete of the family Gemmataceae with two divergent copies of 16S rRNA gene.</title>
        <authorList>
            <person name="Kulichevskaya I.S."/>
            <person name="Ivanova A.A."/>
            <person name="Naumoff D.G."/>
            <person name="Beletsky A.V."/>
            <person name="Rijpstra W.I.C."/>
            <person name="Sinninghe Damste J.S."/>
            <person name="Mardanov A.V."/>
            <person name="Ravin N.V."/>
            <person name="Dedysh S.N."/>
        </authorList>
    </citation>
    <scope>NUCLEOTIDE SEQUENCE [LARGE SCALE GENOMIC DNA]</scope>
    <source>
        <strain evidence="3">PL17</strain>
    </source>
</reference>
<accession>A0A6M5YMQ5</accession>
<proteinExistence type="predicted"/>
<organism evidence="2 3">
    <name type="scientific">Frigoriglobus tundricola</name>
    <dbReference type="NCBI Taxonomy" id="2774151"/>
    <lineage>
        <taxon>Bacteria</taxon>
        <taxon>Pseudomonadati</taxon>
        <taxon>Planctomycetota</taxon>
        <taxon>Planctomycetia</taxon>
        <taxon>Gemmatales</taxon>
        <taxon>Gemmataceae</taxon>
        <taxon>Frigoriglobus</taxon>
    </lineage>
</organism>
<name>A0A6M5YMQ5_9BACT</name>
<dbReference type="EMBL" id="CP053452">
    <property type="protein sequence ID" value="QJW94626.1"/>
    <property type="molecule type" value="Genomic_DNA"/>
</dbReference>
<dbReference type="Proteomes" id="UP000503447">
    <property type="component" value="Chromosome"/>
</dbReference>
<dbReference type="AlphaFoldDB" id="A0A6M5YMQ5"/>